<feature type="transmembrane region" description="Helical" evidence="1">
    <location>
        <begin position="128"/>
        <end position="154"/>
    </location>
</feature>
<evidence type="ECO:0000256" key="1">
    <source>
        <dbReference type="SAM" id="Phobius"/>
    </source>
</evidence>
<proteinExistence type="predicted"/>
<sequence length="167" mass="18408">MTLKIKKLTQIAILSALGSVMRLSLVAFPNVKPITAFFFVLVIYLGLGTALLVASLTMTLTGLLLGFSVIIFAQIVSYAMILTAGYFLFKHVRQVVLQAILAGILTMCWGFLISLFSARLFGSSIWPFWLSGLPFDVAHAVSTALFFPVLIIIFKQINKGQNNDNFR</sequence>
<evidence type="ECO:0000313" key="3">
    <source>
        <dbReference type="Proteomes" id="UP000475928"/>
    </source>
</evidence>
<feature type="transmembrane region" description="Helical" evidence="1">
    <location>
        <begin position="63"/>
        <end position="89"/>
    </location>
</feature>
<dbReference type="Proteomes" id="UP000475928">
    <property type="component" value="Unassembled WGS sequence"/>
</dbReference>
<organism evidence="2 3">
    <name type="scientific">Pseudolactococcus insecticola</name>
    <dbReference type="NCBI Taxonomy" id="2709158"/>
    <lineage>
        <taxon>Bacteria</taxon>
        <taxon>Bacillati</taxon>
        <taxon>Bacillota</taxon>
        <taxon>Bacilli</taxon>
        <taxon>Lactobacillales</taxon>
        <taxon>Streptococcaceae</taxon>
        <taxon>Pseudolactococcus</taxon>
    </lineage>
</organism>
<feature type="transmembrane region" description="Helical" evidence="1">
    <location>
        <begin position="95"/>
        <end position="116"/>
    </location>
</feature>
<gene>
    <name evidence="2" type="ORF">Hs20B_06760</name>
</gene>
<feature type="transmembrane region" description="Helical" evidence="1">
    <location>
        <begin position="34"/>
        <end position="56"/>
    </location>
</feature>
<protein>
    <submittedName>
        <fullName evidence="2">Membrane protein</fullName>
    </submittedName>
</protein>
<evidence type="ECO:0000313" key="2">
    <source>
        <dbReference type="EMBL" id="GFH40278.1"/>
    </source>
</evidence>
<keyword evidence="3" id="KW-1185">Reference proteome</keyword>
<dbReference type="AlphaFoldDB" id="A0A6A0B724"/>
<name>A0A6A0B724_9LACT</name>
<comment type="caution">
    <text evidence="2">The sequence shown here is derived from an EMBL/GenBank/DDBJ whole genome shotgun (WGS) entry which is preliminary data.</text>
</comment>
<dbReference type="Gene3D" id="1.10.1760.20">
    <property type="match status" value="1"/>
</dbReference>
<keyword evidence="1" id="KW-1133">Transmembrane helix</keyword>
<accession>A0A6A0B724</accession>
<keyword evidence="1" id="KW-0472">Membrane</keyword>
<dbReference type="EMBL" id="BLLH01000002">
    <property type="protein sequence ID" value="GFH40278.1"/>
    <property type="molecule type" value="Genomic_DNA"/>
</dbReference>
<reference evidence="2 3" key="1">
    <citation type="submission" date="2020-02" db="EMBL/GenBank/DDBJ databases">
        <title>Draft genome sequence of Lactococcus sp. Hs20B0-1.</title>
        <authorList>
            <person name="Noda S."/>
            <person name="Yuki M."/>
            <person name="Ohkuma M."/>
        </authorList>
    </citation>
    <scope>NUCLEOTIDE SEQUENCE [LARGE SCALE GENOMIC DNA]</scope>
    <source>
        <strain evidence="2 3">Hs20B0-1</strain>
    </source>
</reference>
<dbReference type="RefSeq" id="WP_172355642.1">
    <property type="nucleotide sequence ID" value="NZ_BLLH01000002.1"/>
</dbReference>
<keyword evidence="1" id="KW-0812">Transmembrane</keyword>